<evidence type="ECO:0000313" key="2">
    <source>
        <dbReference type="Proteomes" id="UP001058273"/>
    </source>
</evidence>
<dbReference type="InterPro" id="IPR015424">
    <property type="entry name" value="PyrdxlP-dep_Trfase"/>
</dbReference>
<sequence>MLIDGKKGLVKMSWNGKFHPELIEKIKQVDKDIAEERQKMQDVALSNQAKVLEAFREHHVSESHFAPSTGYGYDDIGRDALEAVYASVFHAEKALVRPHIVSGTHAISTTLFGLLRPNDELIYITGTPYDTLLEVIGVAGDGIGSLKEYNIDYKEVALKENGLVDFEKIKEAISDKTKVIAIQRSRGYDSRPSFTVEQIGEMIRFVKAINENLVVFVDNCYGEFAEEIEPTDVGADIMAGSLIKNPGGGIAKTGGYIVGREELVDKVSYRLTTPGVGGEGGAMIYSTHEMLQGFFLAPHAVSQAIQGAIFTARLLESFDVESTPKWNDKRTDLIQMIELNDKEKMIAFCQSVQKFSPIDAHVLPIPSYMPGYEDDVIMAAGTFVQGGSLELTADGPIREPYQLYVQGGLTYEHVKIAVCEAVNSIYF</sequence>
<dbReference type="Gene3D" id="3.40.640.10">
    <property type="entry name" value="Type I PLP-dependent aspartate aminotransferase-like (Major domain)"/>
    <property type="match status" value="1"/>
</dbReference>
<evidence type="ECO:0000313" key="1">
    <source>
        <dbReference type="EMBL" id="UUV99506.1"/>
    </source>
</evidence>
<accession>A0ABY5P1F5</accession>
<proteinExistence type="predicted"/>
<protein>
    <recommendedName>
        <fullName evidence="3">Aluminum resistance protein</fullName>
    </recommendedName>
</protein>
<dbReference type="Proteomes" id="UP001058273">
    <property type="component" value="Chromosome"/>
</dbReference>
<dbReference type="Gene3D" id="3.90.1150.60">
    <property type="entry name" value="Methioning gamme-lyase, C-terminal domain"/>
    <property type="match status" value="1"/>
</dbReference>
<reference evidence="1" key="1">
    <citation type="submission" date="2022-08" db="EMBL/GenBank/DDBJ databases">
        <title>Genome sequence of Vagococcus luciliae DSM 112651.</title>
        <authorList>
            <person name="Juan G."/>
            <person name="Anja P."/>
            <person name="Rolf D."/>
            <person name="Kampfer P."/>
            <person name="Vilcinskas A."/>
        </authorList>
    </citation>
    <scope>NUCLEOTIDE SEQUENCE</scope>
    <source>
        <strain evidence="1">G314FT</strain>
    </source>
</reference>
<gene>
    <name evidence="1" type="ORF">G314FT_16670</name>
</gene>
<keyword evidence="2" id="KW-1185">Reference proteome</keyword>
<organism evidence="1 2">
    <name type="scientific">Vagococcus luciliae</name>
    <dbReference type="NCBI Taxonomy" id="2920380"/>
    <lineage>
        <taxon>Bacteria</taxon>
        <taxon>Bacillati</taxon>
        <taxon>Bacillota</taxon>
        <taxon>Bacilli</taxon>
        <taxon>Lactobacillales</taxon>
        <taxon>Enterococcaceae</taxon>
        <taxon>Vagococcus</taxon>
    </lineage>
</organism>
<reference evidence="1" key="2">
    <citation type="submission" date="2022-08" db="EMBL/GenBank/DDBJ databases">
        <authorList>
            <person name="Poehlein A."/>
            <person name="Guzman J."/>
            <person name="Daniel R."/>
            <person name="Vilcinskas A."/>
        </authorList>
    </citation>
    <scope>NUCLEOTIDE SEQUENCE</scope>
    <source>
        <strain evidence="1">G314FT</strain>
    </source>
</reference>
<dbReference type="EMBL" id="CP102451">
    <property type="protein sequence ID" value="UUV99506.1"/>
    <property type="molecule type" value="Genomic_DNA"/>
</dbReference>
<dbReference type="PANTHER" id="PTHR46658:SF1">
    <property type="entry name" value="CYS OR MET METABOLISM PYRIDOXAL-PHOSPHATE-DEPENDENT ENZYME"/>
    <property type="match status" value="1"/>
</dbReference>
<dbReference type="SUPFAM" id="SSF53383">
    <property type="entry name" value="PLP-dependent transferases"/>
    <property type="match status" value="1"/>
</dbReference>
<dbReference type="InterPro" id="IPR009651">
    <property type="entry name" value="Met_g_lyase_put"/>
</dbReference>
<name>A0ABY5P1F5_9ENTE</name>
<dbReference type="InterPro" id="IPR015421">
    <property type="entry name" value="PyrdxlP-dep_Trfase_major"/>
</dbReference>
<evidence type="ECO:0008006" key="3">
    <source>
        <dbReference type="Google" id="ProtNLM"/>
    </source>
</evidence>
<dbReference type="Pfam" id="PF06838">
    <property type="entry name" value="Met_gamma_lyase"/>
    <property type="match status" value="1"/>
</dbReference>
<dbReference type="PANTHER" id="PTHR46658">
    <property type="entry name" value="CYS OR MET METABOLISM PYRIDOXAL-PHOSPHATE-DEPENDENT ENZYME"/>
    <property type="match status" value="1"/>
</dbReference>